<dbReference type="Proteomes" id="UP001457282">
    <property type="component" value="Unassembled WGS sequence"/>
</dbReference>
<reference evidence="1 2" key="1">
    <citation type="journal article" date="2023" name="G3 (Bethesda)">
        <title>A chromosome-length genome assembly and annotation of blackberry (Rubus argutus, cv. 'Hillquist').</title>
        <authorList>
            <person name="Bruna T."/>
            <person name="Aryal R."/>
            <person name="Dudchenko O."/>
            <person name="Sargent D.J."/>
            <person name="Mead D."/>
            <person name="Buti M."/>
            <person name="Cavallini A."/>
            <person name="Hytonen T."/>
            <person name="Andres J."/>
            <person name="Pham M."/>
            <person name="Weisz D."/>
            <person name="Mascagni F."/>
            <person name="Usai G."/>
            <person name="Natali L."/>
            <person name="Bassil N."/>
            <person name="Fernandez G.E."/>
            <person name="Lomsadze A."/>
            <person name="Armour M."/>
            <person name="Olukolu B."/>
            <person name="Poorten T."/>
            <person name="Britton C."/>
            <person name="Davik J."/>
            <person name="Ashrafi H."/>
            <person name="Aiden E.L."/>
            <person name="Borodovsky M."/>
            <person name="Worthington M."/>
        </authorList>
    </citation>
    <scope>NUCLEOTIDE SEQUENCE [LARGE SCALE GENOMIC DNA]</scope>
    <source>
        <strain evidence="1">PI 553951</strain>
    </source>
</reference>
<sequence length="98" mass="11183">MGISKVDIVIVDVDSADSCSGMTYPAADFVDESFLQALKDALSEKGLFIINLVSRSRDIKDSVYFKDESGENWILILLFFIRHTTYLLHLEDLCRYKL</sequence>
<protein>
    <submittedName>
        <fullName evidence="1">Uncharacterized protein</fullName>
    </submittedName>
</protein>
<comment type="caution">
    <text evidence="1">The sequence shown here is derived from an EMBL/GenBank/DDBJ whole genome shotgun (WGS) entry which is preliminary data.</text>
</comment>
<dbReference type="InterPro" id="IPR029063">
    <property type="entry name" value="SAM-dependent_MTases_sf"/>
</dbReference>
<evidence type="ECO:0000313" key="2">
    <source>
        <dbReference type="Proteomes" id="UP001457282"/>
    </source>
</evidence>
<accession>A0AAW1XBI8</accession>
<dbReference type="EMBL" id="JBEDUW010000004">
    <property type="protein sequence ID" value="KAK9933105.1"/>
    <property type="molecule type" value="Genomic_DNA"/>
</dbReference>
<evidence type="ECO:0000313" key="1">
    <source>
        <dbReference type="EMBL" id="KAK9933105.1"/>
    </source>
</evidence>
<proteinExistence type="predicted"/>
<dbReference type="AlphaFoldDB" id="A0AAW1XBI8"/>
<dbReference type="Gene3D" id="3.40.50.150">
    <property type="entry name" value="Vaccinia Virus protein VP39"/>
    <property type="match status" value="1"/>
</dbReference>
<keyword evidence="2" id="KW-1185">Reference proteome</keyword>
<gene>
    <name evidence="1" type="ORF">M0R45_020314</name>
</gene>
<organism evidence="1 2">
    <name type="scientific">Rubus argutus</name>
    <name type="common">Southern blackberry</name>
    <dbReference type="NCBI Taxonomy" id="59490"/>
    <lineage>
        <taxon>Eukaryota</taxon>
        <taxon>Viridiplantae</taxon>
        <taxon>Streptophyta</taxon>
        <taxon>Embryophyta</taxon>
        <taxon>Tracheophyta</taxon>
        <taxon>Spermatophyta</taxon>
        <taxon>Magnoliopsida</taxon>
        <taxon>eudicotyledons</taxon>
        <taxon>Gunneridae</taxon>
        <taxon>Pentapetalae</taxon>
        <taxon>rosids</taxon>
        <taxon>fabids</taxon>
        <taxon>Rosales</taxon>
        <taxon>Rosaceae</taxon>
        <taxon>Rosoideae</taxon>
        <taxon>Rosoideae incertae sedis</taxon>
        <taxon>Rubus</taxon>
    </lineage>
</organism>
<dbReference type="SUPFAM" id="SSF53335">
    <property type="entry name" value="S-adenosyl-L-methionine-dependent methyltransferases"/>
    <property type="match status" value="1"/>
</dbReference>
<name>A0AAW1XBI8_RUBAR</name>